<reference evidence="1" key="1">
    <citation type="journal article" date="1996" name="Yeast">
        <title>A putative helicase, the SUA5, PMR1, tRNALys1 genes and four open reading frames have been detected in the DNA sequence of an 8.8 kb fragment of the left arm of chromosome VII of Saccharomyces cerevisiae.</title>
        <authorList>
            <person name="Klima R."/>
            <person name="Coglievina M."/>
            <person name="Zaccaria P."/>
            <person name="Bertani I."/>
            <person name="Bruschi C.V."/>
        </authorList>
    </citation>
    <scope>NUCLEOTIDE SEQUENCE</scope>
    <source>
        <strain evidence="1">FY1679</strain>
    </source>
</reference>
<evidence type="ECO:0000313" key="1">
    <source>
        <dbReference type="EMBL" id="CAA59764.1"/>
    </source>
</evidence>
<dbReference type="AlphaFoldDB" id="A2NXY7"/>
<accession>A2NXY7</accession>
<gene>
    <name evidence="1" type="primary">internal orf G1669</name>
</gene>
<organism evidence="1">
    <name type="scientific">Saccharomyces cerevisiae</name>
    <name type="common">Baker's yeast</name>
    <dbReference type="NCBI Taxonomy" id="4932"/>
    <lineage>
        <taxon>Eukaryota</taxon>
        <taxon>Fungi</taxon>
        <taxon>Dikarya</taxon>
        <taxon>Ascomycota</taxon>
        <taxon>Saccharomycotina</taxon>
        <taxon>Saccharomycetes</taxon>
        <taxon>Saccharomycetales</taxon>
        <taxon>Saccharomycetaceae</taxon>
        <taxon>Saccharomyces</taxon>
    </lineage>
</organism>
<name>A2NXY7_YEASX</name>
<sequence>MWFEVSVPVLSEQITLTEPKVSTLGNLLTMALRLAILRTPNAKVTVTIIGNPSGIAATAKDTDIWNISNQDLPCMIPTKQIIPITMKLTSDKSFPNLSIVNCNGVFGFSILFIISKTAPKDVFVPVPTTIPLP</sequence>
<protein>
    <submittedName>
        <fullName evidence="1">Uncharacterized protein</fullName>
    </submittedName>
</protein>
<dbReference type="EMBL" id="X85757">
    <property type="protein sequence ID" value="CAA59764.1"/>
    <property type="molecule type" value="Genomic_DNA"/>
</dbReference>
<proteinExistence type="predicted"/>